<reference evidence="3 4" key="1">
    <citation type="submission" date="2016-01" db="EMBL/GenBank/DDBJ databases">
        <title>Whole genome sequencing of Bhargavaea cecembensis T14.</title>
        <authorList>
            <person name="Hong K.W."/>
        </authorList>
    </citation>
    <scope>NUCLEOTIDE SEQUENCE [LARGE SCALE GENOMIC DNA]</scope>
    <source>
        <strain evidence="3 4">T14</strain>
    </source>
</reference>
<dbReference type="InterPro" id="IPR042070">
    <property type="entry name" value="PucR_C-HTH_sf"/>
</dbReference>
<dbReference type="SUPFAM" id="SSF111126">
    <property type="entry name" value="Ligand-binding domain in the NO signalling and Golgi transport"/>
    <property type="match status" value="1"/>
</dbReference>
<dbReference type="Proteomes" id="UP000076490">
    <property type="component" value="Unassembled WGS sequence"/>
</dbReference>
<dbReference type="PANTHER" id="PTHR33744:SF7">
    <property type="entry name" value="PUCR FAMILY TRANSCRIPTIONAL REGULATOR"/>
    <property type="match status" value="1"/>
</dbReference>
<dbReference type="Gene3D" id="1.10.10.2840">
    <property type="entry name" value="PucR C-terminal helix-turn-helix domain"/>
    <property type="match status" value="1"/>
</dbReference>
<dbReference type="Pfam" id="PF02830">
    <property type="entry name" value="V4R"/>
    <property type="match status" value="1"/>
</dbReference>
<dbReference type="AlphaFoldDB" id="A0A163FIF7"/>
<dbReference type="Pfam" id="PF13556">
    <property type="entry name" value="HTH_30"/>
    <property type="match status" value="1"/>
</dbReference>
<evidence type="ECO:0000313" key="4">
    <source>
        <dbReference type="Proteomes" id="UP000076490"/>
    </source>
</evidence>
<dbReference type="InterPro" id="IPR041522">
    <property type="entry name" value="CdaR_GGDEF"/>
</dbReference>
<protein>
    <recommendedName>
        <fullName evidence="2">4-vinyl reductase 4VR domain-containing protein</fullName>
    </recommendedName>
</protein>
<dbReference type="InterPro" id="IPR010523">
    <property type="entry name" value="XylR_N"/>
</dbReference>
<dbReference type="InterPro" id="IPR025736">
    <property type="entry name" value="PucR_C-HTH_dom"/>
</dbReference>
<dbReference type="Gene3D" id="3.30.1380.20">
    <property type="entry name" value="Trafficking protein particle complex subunit 3"/>
    <property type="match status" value="1"/>
</dbReference>
<dbReference type="RefSeq" id="WP_063180610.1">
    <property type="nucleotide sequence ID" value="NZ_LQNT01000009.1"/>
</dbReference>
<dbReference type="OrthoDB" id="154713at2"/>
<evidence type="ECO:0000256" key="1">
    <source>
        <dbReference type="ARBA" id="ARBA00006754"/>
    </source>
</evidence>
<dbReference type="InterPro" id="IPR051448">
    <property type="entry name" value="CdaR-like_regulators"/>
</dbReference>
<dbReference type="Pfam" id="PF17853">
    <property type="entry name" value="GGDEF_2"/>
    <property type="match status" value="1"/>
</dbReference>
<evidence type="ECO:0000259" key="2">
    <source>
        <dbReference type="SMART" id="SM00989"/>
    </source>
</evidence>
<organism evidence="3 4">
    <name type="scientific">Bhargavaea cecembensis</name>
    <dbReference type="NCBI Taxonomy" id="394098"/>
    <lineage>
        <taxon>Bacteria</taxon>
        <taxon>Bacillati</taxon>
        <taxon>Bacillota</taxon>
        <taxon>Bacilli</taxon>
        <taxon>Bacillales</taxon>
        <taxon>Caryophanaceae</taxon>
        <taxon>Bhargavaea</taxon>
    </lineage>
</organism>
<name>A0A163FIF7_9BACL</name>
<dbReference type="SMART" id="SM00989">
    <property type="entry name" value="V4R"/>
    <property type="match status" value="1"/>
</dbReference>
<dbReference type="PANTHER" id="PTHR33744">
    <property type="entry name" value="CARBOHYDRATE DIACID REGULATOR"/>
    <property type="match status" value="1"/>
</dbReference>
<comment type="similarity">
    <text evidence="1">Belongs to the CdaR family.</text>
</comment>
<dbReference type="EMBL" id="LQNT01000009">
    <property type="protein sequence ID" value="KZE38761.1"/>
    <property type="molecule type" value="Genomic_DNA"/>
</dbReference>
<gene>
    <name evidence="3" type="ORF">AV656_07610</name>
</gene>
<comment type="caution">
    <text evidence="3">The sequence shown here is derived from an EMBL/GenBank/DDBJ whole genome shotgun (WGS) entry which is preliminary data.</text>
</comment>
<dbReference type="InterPro" id="IPR024096">
    <property type="entry name" value="NO_sig/Golgi_transp_ligand-bd"/>
</dbReference>
<accession>A0A163FIF7</accession>
<evidence type="ECO:0000313" key="3">
    <source>
        <dbReference type="EMBL" id="KZE38761.1"/>
    </source>
</evidence>
<feature type="domain" description="4-vinyl reductase 4VR" evidence="2">
    <location>
        <begin position="102"/>
        <end position="164"/>
    </location>
</feature>
<dbReference type="Pfam" id="PF06505">
    <property type="entry name" value="XylR_N"/>
    <property type="match status" value="1"/>
</dbReference>
<sequence>MSRSSTVQPSDLVVTSEAFGLLRKALIENLGAEKSGKLLLQFGKRLGENKALELRDHNTDMATLIKEATNAHIELGHISDVLYPEIEPGLDGHVAFTQGCGTWKDSFEVTLHLQHFGHSDECSCYTLSGFASGMMSTIFRREIFVKEITCRSKGDPDCSFDARTRDDWESMGVNLEIYDSTTFIDELEATYDELFEYRRLLNKVTAYHNRLTTALTEGKSIQEIVNIAQEILQQTIILYHPSGSVAHRSRSAGAPGPDLSEQLLSEVEKSTMMKHGSSYYLVSPIYLQNRRHGYISFQYETSEISEEDRLFIERLVSVLSLSLLNSQVAFEAAERLKISLLDQLINEQWEEDVQFISRLKYSQPDLEGPFKTVAIQYKGNFNAQIDRIELLMQFAMLIDKYRLKALITAKHDYLIVVGYSVQDTELFMKAVCAIMDQFQKNQPELSLTAGFSVPFDDLTSIKPSLSQAVQAMNFPNGERFTHFQDLGFLGILLEDSNPEKILQLARQQFKELLDTQDDKNKELLQTFYAYLKHGGRFEKVARELSLSVGGIQYRMKKIEETMGINLKDPSVTAYCLVLLESLILMNQISLL</sequence>
<proteinExistence type="inferred from homology"/>
<dbReference type="InterPro" id="IPR004096">
    <property type="entry name" value="V4R"/>
</dbReference>